<protein>
    <submittedName>
        <fullName evidence="1">Uncharacterized protein</fullName>
    </submittedName>
</protein>
<sequence>MIPCDGLAVPTYLLPPPHVRIHLGTGPPDACYRSARIDLKLNLLATKGSQTGAAPDDLVHQVCAFQVRALA</sequence>
<comment type="caution">
    <text evidence="1">The sequence shown here is derived from an EMBL/GenBank/DDBJ whole genome shotgun (WGS) entry which is preliminary data.</text>
</comment>
<proteinExistence type="predicted"/>
<keyword evidence="2" id="KW-1185">Reference proteome</keyword>
<dbReference type="EMBL" id="BAABDQ010000014">
    <property type="protein sequence ID" value="GAA3572766.1"/>
    <property type="molecule type" value="Genomic_DNA"/>
</dbReference>
<reference evidence="2" key="1">
    <citation type="journal article" date="2019" name="Int. J. Syst. Evol. Microbiol.">
        <title>The Global Catalogue of Microorganisms (GCM) 10K type strain sequencing project: providing services to taxonomists for standard genome sequencing and annotation.</title>
        <authorList>
            <consortium name="The Broad Institute Genomics Platform"/>
            <consortium name="The Broad Institute Genome Sequencing Center for Infectious Disease"/>
            <person name="Wu L."/>
            <person name="Ma J."/>
        </authorList>
    </citation>
    <scope>NUCLEOTIDE SEQUENCE [LARGE SCALE GENOMIC DNA]</scope>
    <source>
        <strain evidence="2">JCM 17326</strain>
    </source>
</reference>
<evidence type="ECO:0000313" key="1">
    <source>
        <dbReference type="EMBL" id="GAA3572766.1"/>
    </source>
</evidence>
<name>A0ABP6XUG0_9ACTN</name>
<accession>A0ABP6XUG0</accession>
<dbReference type="Proteomes" id="UP001500630">
    <property type="component" value="Unassembled WGS sequence"/>
</dbReference>
<organism evidence="1 2">
    <name type="scientific">Nonomuraea rosea</name>
    <dbReference type="NCBI Taxonomy" id="638574"/>
    <lineage>
        <taxon>Bacteria</taxon>
        <taxon>Bacillati</taxon>
        <taxon>Actinomycetota</taxon>
        <taxon>Actinomycetes</taxon>
        <taxon>Streptosporangiales</taxon>
        <taxon>Streptosporangiaceae</taxon>
        <taxon>Nonomuraea</taxon>
    </lineage>
</organism>
<evidence type="ECO:0000313" key="2">
    <source>
        <dbReference type="Proteomes" id="UP001500630"/>
    </source>
</evidence>
<gene>
    <name evidence="1" type="ORF">GCM10022419_062110</name>
</gene>